<evidence type="ECO:0000313" key="2">
    <source>
        <dbReference type="EMBL" id="CAB3399462.1"/>
    </source>
</evidence>
<gene>
    <name evidence="2" type="ORF">CBOVIS_LOCUS2585</name>
</gene>
<organism evidence="2 3">
    <name type="scientific">Caenorhabditis bovis</name>
    <dbReference type="NCBI Taxonomy" id="2654633"/>
    <lineage>
        <taxon>Eukaryota</taxon>
        <taxon>Metazoa</taxon>
        <taxon>Ecdysozoa</taxon>
        <taxon>Nematoda</taxon>
        <taxon>Chromadorea</taxon>
        <taxon>Rhabditida</taxon>
        <taxon>Rhabditina</taxon>
        <taxon>Rhabditomorpha</taxon>
        <taxon>Rhabditoidea</taxon>
        <taxon>Rhabditidae</taxon>
        <taxon>Peloderinae</taxon>
        <taxon>Caenorhabditis</taxon>
    </lineage>
</organism>
<feature type="compositionally biased region" description="Low complexity" evidence="1">
    <location>
        <begin position="772"/>
        <end position="784"/>
    </location>
</feature>
<sequence>MEVAHQVLKGRIDMAVFIPLLYTQISHFLPPNYRRMVSIEILSRLAFLLSIPVQLIEVFAAHIMEVFRDPMNIQRLINQAVYRDIIDMYLTWSRANRNSREYTETVLQTLYHHLFQAHILQTINNNIPTNPIVLPDIVEDPAPAPVARNPIFNVIQLVPTAISTPQIDRQPSLNVINFSIAELIRNDQSNQHQLASRQEPASLQQLSVPAPAPVPTIAIGNTLPITGEREWAHPADNASPAFDMNTVETQTTKEKQRITVTRPTLHANNEKSPVRPPPTDNNIFSSSIQQQSPVLANKQLEAQRQLVKRTRQHLRVNEDSLATPKKLLRNDSSNSEQELRTTERQAALPLLHTKVSRPQLPAMQHLSPPLQSLSERQFEESQQAADQNPYSHVPARTAQPTAVVRPNPLMKIVSRPHNCYHSSVVVRPPSPEQIENNDSPPPEPINKDSNGMVRFALRNQSNFAATCPQNNEVAAVTSQETTVVQRNPYYKPNAIRNRQTETGKAESASRRRKADTPMRLHIMPITSDDINTDIFSRTSVPPSPIPSVAQIVSTVMTAASQMPMQIGSPESPRMNWADVPSTSGAGSQSQPISNNAHSGVGNSSIASVSSPVQTKALHAYQFAFIVDICWISPFNDFSFLAKLKIKLYFFADLCSSQSIPPFAVPKHLEYINSSICSDQPFAPFVVPKHLEYINPPVCSDEVSSQQIPSFAIPKHPVRTVRRLSVLHQARTLPTNQFCLLLRPFDHAVQMHRIPRLLTDLAKSSQKEQLNVRTTSQTSNQSRTRPFPKSSVNVAFDLPKNTDKQIDSQVCGETPNIQAEIDALANGKSCEATLLQMVMKKAMDSIQGVPKIGERKFYLLDVLEQAFTKSLKGIYGSAYSIFSQELNVESAEKQKDYIDKRGYYRNAGIFQPDKVVNVQSEPVYRDMANIFINGKRLERELHPKMDDTAEPHNFMKYQPGSLVWVKWNDGHRYPAIVEKIEVVFMDGQSSLQAYNSVYPFELCFGKCFEFVKSREDEDNKILDLIVATGRIGYFEEYITVDQFRRLEQKGWNFDYLPEMVKLFMKNPSLPNPLVLAETFIKASTNNDAVIHFDDMKIAKMNKERLFAKYWENVRMNAILYAWKVEKKSPLIVNMSNRMSRFLSQFEQFHQMPQTPGKAPPAKKSDEDALPLSPEEEQQQPKKRRHETSEAVDTRPKRARVSPKKYVD</sequence>
<reference evidence="2 3" key="1">
    <citation type="submission" date="2020-04" db="EMBL/GenBank/DDBJ databases">
        <authorList>
            <person name="Laetsch R D."/>
            <person name="Stevens L."/>
            <person name="Kumar S."/>
            <person name="Blaxter L. M."/>
        </authorList>
    </citation>
    <scope>NUCLEOTIDE SEQUENCE [LARGE SCALE GENOMIC DNA]</scope>
</reference>
<feature type="compositionally biased region" description="Polar residues" evidence="1">
    <location>
        <begin position="580"/>
        <end position="604"/>
    </location>
</feature>
<protein>
    <submittedName>
        <fullName evidence="2">Uncharacterized protein</fullName>
    </submittedName>
</protein>
<comment type="caution">
    <text evidence="2">The sequence shown here is derived from an EMBL/GenBank/DDBJ whole genome shotgun (WGS) entry which is preliminary data.</text>
</comment>
<feature type="compositionally biased region" description="Basic residues" evidence="1">
    <location>
        <begin position="1195"/>
        <end position="1206"/>
    </location>
</feature>
<feature type="region of interest" description="Disordered" evidence="1">
    <location>
        <begin position="249"/>
        <end position="290"/>
    </location>
</feature>
<feature type="region of interest" description="Disordered" evidence="1">
    <location>
        <begin position="422"/>
        <end position="449"/>
    </location>
</feature>
<dbReference type="Proteomes" id="UP000494206">
    <property type="component" value="Unassembled WGS sequence"/>
</dbReference>
<feature type="region of interest" description="Disordered" evidence="1">
    <location>
        <begin position="311"/>
        <end position="346"/>
    </location>
</feature>
<feature type="compositionally biased region" description="Basic and acidic residues" evidence="1">
    <location>
        <begin position="1185"/>
        <end position="1194"/>
    </location>
</feature>
<feature type="compositionally biased region" description="Polar residues" evidence="1">
    <location>
        <begin position="258"/>
        <end position="267"/>
    </location>
</feature>
<evidence type="ECO:0000313" key="3">
    <source>
        <dbReference type="Proteomes" id="UP000494206"/>
    </source>
</evidence>
<evidence type="ECO:0000256" key="1">
    <source>
        <dbReference type="SAM" id="MobiDB-lite"/>
    </source>
</evidence>
<feature type="compositionally biased region" description="Basic and acidic residues" evidence="1">
    <location>
        <begin position="498"/>
        <end position="514"/>
    </location>
</feature>
<accession>A0A8S1E6Q7</accession>
<feature type="region of interest" description="Disordered" evidence="1">
    <location>
        <begin position="494"/>
        <end position="514"/>
    </location>
</feature>
<proteinExistence type="predicted"/>
<feature type="region of interest" description="Disordered" evidence="1">
    <location>
        <begin position="566"/>
        <end position="604"/>
    </location>
</feature>
<feature type="region of interest" description="Disordered" evidence="1">
    <location>
        <begin position="1149"/>
        <end position="1206"/>
    </location>
</feature>
<dbReference type="AlphaFoldDB" id="A0A8S1E6Q7"/>
<dbReference type="EMBL" id="CADEPM010000002">
    <property type="protein sequence ID" value="CAB3399462.1"/>
    <property type="molecule type" value="Genomic_DNA"/>
</dbReference>
<feature type="region of interest" description="Disordered" evidence="1">
    <location>
        <begin position="767"/>
        <end position="792"/>
    </location>
</feature>
<name>A0A8S1E6Q7_9PELO</name>
<keyword evidence="3" id="KW-1185">Reference proteome</keyword>